<name>B8JAM0_ANAD2</name>
<dbReference type="Proteomes" id="UP000007089">
    <property type="component" value="Chromosome"/>
</dbReference>
<evidence type="ECO:0000313" key="2">
    <source>
        <dbReference type="Proteomes" id="UP000007089"/>
    </source>
</evidence>
<dbReference type="AlphaFoldDB" id="B8JAM0"/>
<organism evidence="1 2">
    <name type="scientific">Anaeromyxobacter dehalogenans (strain ATCC BAA-258 / DSM 21875 / 2CP-1)</name>
    <dbReference type="NCBI Taxonomy" id="455488"/>
    <lineage>
        <taxon>Bacteria</taxon>
        <taxon>Pseudomonadati</taxon>
        <taxon>Myxococcota</taxon>
        <taxon>Myxococcia</taxon>
        <taxon>Myxococcales</taxon>
        <taxon>Cystobacterineae</taxon>
        <taxon>Anaeromyxobacteraceae</taxon>
        <taxon>Anaeromyxobacter</taxon>
    </lineage>
</organism>
<reference evidence="1" key="1">
    <citation type="submission" date="2009-01" db="EMBL/GenBank/DDBJ databases">
        <title>Complete sequence of Anaeromyxobacter dehalogenans 2CP-1.</title>
        <authorList>
            <consortium name="US DOE Joint Genome Institute"/>
            <person name="Lucas S."/>
            <person name="Copeland A."/>
            <person name="Lapidus A."/>
            <person name="Glavina del Rio T."/>
            <person name="Dalin E."/>
            <person name="Tice H."/>
            <person name="Bruce D."/>
            <person name="Goodwin L."/>
            <person name="Pitluck S."/>
            <person name="Saunders E."/>
            <person name="Brettin T."/>
            <person name="Detter J.C."/>
            <person name="Han C."/>
            <person name="Larimer F."/>
            <person name="Land M."/>
            <person name="Hauser L."/>
            <person name="Kyrpides N."/>
            <person name="Ovchinnikova G."/>
            <person name="Beliaev A.S."/>
            <person name="Richardson P."/>
        </authorList>
    </citation>
    <scope>NUCLEOTIDE SEQUENCE</scope>
    <source>
        <strain evidence="1">2CP-1</strain>
    </source>
</reference>
<accession>B8JAM0</accession>
<dbReference type="RefSeq" id="WP_015935230.1">
    <property type="nucleotide sequence ID" value="NC_011891.1"/>
</dbReference>
<evidence type="ECO:0000313" key="1">
    <source>
        <dbReference type="EMBL" id="ACL67519.1"/>
    </source>
</evidence>
<dbReference type="EMBL" id="CP001359">
    <property type="protein sequence ID" value="ACL67519.1"/>
    <property type="molecule type" value="Genomic_DNA"/>
</dbReference>
<sequence>MKAEREPREAAGAGERRDIVLPGGCLLCDGDLEVRLGEGGHAASFCPRCRWISHPHMRRADGAVQVIHPAGGLA</sequence>
<gene>
    <name evidence="1" type="ordered locus">A2cp1_4202</name>
</gene>
<dbReference type="KEGG" id="acp:A2cp1_4202"/>
<dbReference type="HOGENOM" id="CLU_2771561_0_0_7"/>
<protein>
    <submittedName>
        <fullName evidence="1">Uncharacterized protein</fullName>
    </submittedName>
</protein>
<proteinExistence type="predicted"/>
<keyword evidence="2" id="KW-1185">Reference proteome</keyword>